<keyword evidence="20" id="KW-1185">Reference proteome</keyword>
<dbReference type="Pfam" id="PF00069">
    <property type="entry name" value="Pkinase"/>
    <property type="match status" value="1"/>
</dbReference>
<evidence type="ECO:0000256" key="12">
    <source>
        <dbReference type="ARBA" id="ARBA00023242"/>
    </source>
</evidence>
<evidence type="ECO:0000313" key="19">
    <source>
        <dbReference type="EMBL" id="CEJ90927.1"/>
    </source>
</evidence>
<dbReference type="InterPro" id="IPR011009">
    <property type="entry name" value="Kinase-like_dom_sf"/>
</dbReference>
<feature type="compositionally biased region" description="Basic residues" evidence="16">
    <location>
        <begin position="13"/>
        <end position="26"/>
    </location>
</feature>
<dbReference type="GO" id="GO:0019236">
    <property type="term" value="P:response to pheromone"/>
    <property type="evidence" value="ECO:0007669"/>
    <property type="project" value="UniProtKB-KW"/>
</dbReference>
<dbReference type="PROSITE" id="PS00108">
    <property type="entry name" value="PROTEIN_KINASE_ST"/>
    <property type="match status" value="1"/>
</dbReference>
<comment type="catalytic activity">
    <reaction evidence="13">
        <text>L-threonyl-[protein] + ATP = O-phospho-L-threonyl-[protein] + ADP + H(+)</text>
        <dbReference type="Rhea" id="RHEA:46608"/>
        <dbReference type="Rhea" id="RHEA-COMP:11060"/>
        <dbReference type="Rhea" id="RHEA-COMP:11605"/>
        <dbReference type="ChEBI" id="CHEBI:15378"/>
        <dbReference type="ChEBI" id="CHEBI:30013"/>
        <dbReference type="ChEBI" id="CHEBI:30616"/>
        <dbReference type="ChEBI" id="CHEBI:61977"/>
        <dbReference type="ChEBI" id="CHEBI:456216"/>
        <dbReference type="EC" id="2.7.11.1"/>
    </reaction>
</comment>
<dbReference type="PANTHER" id="PTHR45832">
    <property type="entry name" value="SERINE/THREONINE-PROTEIN KINASE SAMKA-RELATED-RELATED"/>
    <property type="match status" value="1"/>
</dbReference>
<keyword evidence="5" id="KW-0963">Cytoplasm</keyword>
<keyword evidence="8" id="KW-0808">Transferase</keyword>
<keyword evidence="7" id="KW-0723">Serine/threonine-protein kinase</keyword>
<evidence type="ECO:0000259" key="18">
    <source>
        <dbReference type="PROSITE" id="PS50108"/>
    </source>
</evidence>
<feature type="compositionally biased region" description="Polar residues" evidence="16">
    <location>
        <begin position="148"/>
        <end position="157"/>
    </location>
</feature>
<evidence type="ECO:0000256" key="15">
    <source>
        <dbReference type="PROSITE-ProRule" id="PRU10141"/>
    </source>
</evidence>
<keyword evidence="10" id="KW-0418">Kinase</keyword>
<dbReference type="Gene3D" id="3.30.200.20">
    <property type="entry name" value="Phosphorylase Kinase, domain 1"/>
    <property type="match status" value="1"/>
</dbReference>
<feature type="domain" description="CRIB" evidence="18">
    <location>
        <begin position="254"/>
        <end position="267"/>
    </location>
</feature>
<accession>A0A0A1TLI4</accession>
<comment type="similarity">
    <text evidence="3">Belongs to the protein kinase superfamily. STE Ser/Thr protein kinase family. STE20 subfamily.</text>
</comment>
<dbReference type="EC" id="2.7.11.1" evidence="4"/>
<dbReference type="CDD" id="cd06614">
    <property type="entry name" value="STKc_PAK"/>
    <property type="match status" value="1"/>
</dbReference>
<dbReference type="PROSITE" id="PS50011">
    <property type="entry name" value="PROTEIN_KINASE_DOM"/>
    <property type="match status" value="1"/>
</dbReference>
<reference evidence="19 20" key="1">
    <citation type="journal article" date="2015" name="Genome Announc.">
        <title>Draft Genome Sequence and Gene Annotation of the Entomopathogenic Fungus Verticillium hemipterigenum.</title>
        <authorList>
            <person name="Horn F."/>
            <person name="Habel A."/>
            <person name="Scharf D.H."/>
            <person name="Dworschak J."/>
            <person name="Brakhage A.A."/>
            <person name="Guthke R."/>
            <person name="Hertweck C."/>
            <person name="Linde J."/>
        </authorList>
    </citation>
    <scope>NUCLEOTIDE SEQUENCE [LARGE SCALE GENOMIC DNA]</scope>
</reference>
<evidence type="ECO:0000256" key="2">
    <source>
        <dbReference type="ARBA" id="ARBA00004496"/>
    </source>
</evidence>
<feature type="compositionally biased region" description="Polar residues" evidence="16">
    <location>
        <begin position="61"/>
        <end position="78"/>
    </location>
</feature>
<dbReference type="CDD" id="cd01093">
    <property type="entry name" value="CRIB_PAK_like"/>
    <property type="match status" value="1"/>
</dbReference>
<feature type="compositionally biased region" description="Polar residues" evidence="16">
    <location>
        <begin position="453"/>
        <end position="474"/>
    </location>
</feature>
<dbReference type="SMART" id="SM00285">
    <property type="entry name" value="PBD"/>
    <property type="match status" value="1"/>
</dbReference>
<dbReference type="InterPro" id="IPR008271">
    <property type="entry name" value="Ser/Thr_kinase_AS"/>
</dbReference>
<evidence type="ECO:0000256" key="1">
    <source>
        <dbReference type="ARBA" id="ARBA00004123"/>
    </source>
</evidence>
<evidence type="ECO:0000256" key="16">
    <source>
        <dbReference type="SAM" id="MobiDB-lite"/>
    </source>
</evidence>
<dbReference type="HOGENOM" id="CLU_000288_26_2_1"/>
<dbReference type="InterPro" id="IPR017441">
    <property type="entry name" value="Protein_kinase_ATP_BS"/>
</dbReference>
<dbReference type="FunFam" id="3.90.810.10:FF:000007">
    <property type="entry name" value="Non-specific serine/threonine protein kinase"/>
    <property type="match status" value="1"/>
</dbReference>
<feature type="region of interest" description="Disordered" evidence="16">
    <location>
        <begin position="328"/>
        <end position="543"/>
    </location>
</feature>
<evidence type="ECO:0000259" key="17">
    <source>
        <dbReference type="PROSITE" id="PS50011"/>
    </source>
</evidence>
<evidence type="ECO:0000256" key="7">
    <source>
        <dbReference type="ARBA" id="ARBA00022527"/>
    </source>
</evidence>
<feature type="domain" description="Protein kinase" evidence="17">
    <location>
        <begin position="563"/>
        <end position="814"/>
    </location>
</feature>
<dbReference type="InterPro" id="IPR033923">
    <property type="entry name" value="PAK_BD"/>
</dbReference>
<dbReference type="Gene3D" id="1.10.510.10">
    <property type="entry name" value="Transferase(Phosphotransferase) domain 1"/>
    <property type="match status" value="1"/>
</dbReference>
<keyword evidence="9 15" id="KW-0547">Nucleotide-binding</keyword>
<evidence type="ECO:0000256" key="11">
    <source>
        <dbReference type="ARBA" id="ARBA00022840"/>
    </source>
</evidence>
<dbReference type="PROSITE" id="PS00107">
    <property type="entry name" value="PROTEIN_KINASE_ATP"/>
    <property type="match status" value="1"/>
</dbReference>
<name>A0A0A1TLI4_9HYPO</name>
<keyword evidence="12" id="KW-0539">Nucleus</keyword>
<proteinExistence type="inferred from homology"/>
<feature type="compositionally biased region" description="Basic and acidic residues" evidence="16">
    <location>
        <begin position="428"/>
        <end position="439"/>
    </location>
</feature>
<evidence type="ECO:0000256" key="8">
    <source>
        <dbReference type="ARBA" id="ARBA00022679"/>
    </source>
</evidence>
<dbReference type="OrthoDB" id="248923at2759"/>
<feature type="binding site" evidence="15">
    <location>
        <position position="592"/>
    </location>
    <ligand>
        <name>ATP</name>
        <dbReference type="ChEBI" id="CHEBI:30616"/>
    </ligand>
</feature>
<dbReference type="Gene3D" id="3.90.810.10">
    <property type="entry name" value="CRIB domain"/>
    <property type="match status" value="1"/>
</dbReference>
<keyword evidence="6" id="KW-0589">Pheromone response</keyword>
<dbReference type="GO" id="GO:0005634">
    <property type="term" value="C:nucleus"/>
    <property type="evidence" value="ECO:0007669"/>
    <property type="project" value="UniProtKB-SubCell"/>
</dbReference>
<evidence type="ECO:0000256" key="5">
    <source>
        <dbReference type="ARBA" id="ARBA00022490"/>
    </source>
</evidence>
<feature type="compositionally biased region" description="Low complexity" evidence="16">
    <location>
        <begin position="43"/>
        <end position="55"/>
    </location>
</feature>
<evidence type="ECO:0000256" key="3">
    <source>
        <dbReference type="ARBA" id="ARBA00008874"/>
    </source>
</evidence>
<evidence type="ECO:0000256" key="10">
    <source>
        <dbReference type="ARBA" id="ARBA00022777"/>
    </source>
</evidence>
<gene>
    <name evidence="19" type="ORF">VHEMI06678</name>
</gene>
<evidence type="ECO:0000256" key="9">
    <source>
        <dbReference type="ARBA" id="ARBA00022741"/>
    </source>
</evidence>
<organism evidence="19 20">
    <name type="scientific">[Torrubiella] hemipterigena</name>
    <dbReference type="NCBI Taxonomy" id="1531966"/>
    <lineage>
        <taxon>Eukaryota</taxon>
        <taxon>Fungi</taxon>
        <taxon>Dikarya</taxon>
        <taxon>Ascomycota</taxon>
        <taxon>Pezizomycotina</taxon>
        <taxon>Sordariomycetes</taxon>
        <taxon>Hypocreomycetidae</taxon>
        <taxon>Hypocreales</taxon>
        <taxon>Clavicipitaceae</taxon>
        <taxon>Clavicipitaceae incertae sedis</taxon>
        <taxon>'Torrubiella' clade</taxon>
    </lineage>
</organism>
<evidence type="ECO:0000256" key="6">
    <source>
        <dbReference type="ARBA" id="ARBA00022507"/>
    </source>
</evidence>
<dbReference type="FunFam" id="3.30.200.20:FF:000385">
    <property type="entry name" value="Non-specific serine/threonine protein kinase"/>
    <property type="match status" value="1"/>
</dbReference>
<feature type="region of interest" description="Disordered" evidence="16">
    <location>
        <begin position="1"/>
        <end position="125"/>
    </location>
</feature>
<dbReference type="InterPro" id="IPR000719">
    <property type="entry name" value="Prot_kinase_dom"/>
</dbReference>
<dbReference type="PANTHER" id="PTHR45832:SF22">
    <property type="entry name" value="SERINE_THREONINE-PROTEIN KINASE SAMKA-RELATED"/>
    <property type="match status" value="1"/>
</dbReference>
<evidence type="ECO:0000256" key="13">
    <source>
        <dbReference type="ARBA" id="ARBA00047899"/>
    </source>
</evidence>
<feature type="compositionally biased region" description="Polar residues" evidence="16">
    <location>
        <begin position="490"/>
        <end position="511"/>
    </location>
</feature>
<dbReference type="Proteomes" id="UP000039046">
    <property type="component" value="Unassembled WGS sequence"/>
</dbReference>
<evidence type="ECO:0000256" key="14">
    <source>
        <dbReference type="ARBA" id="ARBA00048679"/>
    </source>
</evidence>
<dbReference type="SMART" id="SM00220">
    <property type="entry name" value="S_TKc"/>
    <property type="match status" value="1"/>
</dbReference>
<dbReference type="EMBL" id="CDHN01000003">
    <property type="protein sequence ID" value="CEJ90927.1"/>
    <property type="molecule type" value="Genomic_DNA"/>
</dbReference>
<dbReference type="PROSITE" id="PS50108">
    <property type="entry name" value="CRIB"/>
    <property type="match status" value="1"/>
</dbReference>
<dbReference type="GO" id="GO:0005524">
    <property type="term" value="F:ATP binding"/>
    <property type="evidence" value="ECO:0007669"/>
    <property type="project" value="UniProtKB-UniRule"/>
</dbReference>
<dbReference type="FunFam" id="1.10.510.10:FF:000011">
    <property type="entry name" value="Non-specific serine/threonine protein kinase"/>
    <property type="match status" value="1"/>
</dbReference>
<evidence type="ECO:0000313" key="20">
    <source>
        <dbReference type="Proteomes" id="UP000039046"/>
    </source>
</evidence>
<dbReference type="InterPro" id="IPR051931">
    <property type="entry name" value="PAK3-like"/>
</dbReference>
<dbReference type="GO" id="GO:0008349">
    <property type="term" value="F:MAP kinase kinase kinase kinase activity"/>
    <property type="evidence" value="ECO:0007669"/>
    <property type="project" value="UniProtKB-ARBA"/>
</dbReference>
<dbReference type="GO" id="GO:0106310">
    <property type="term" value="F:protein serine kinase activity"/>
    <property type="evidence" value="ECO:0007669"/>
    <property type="project" value="RHEA"/>
</dbReference>
<feature type="compositionally biased region" description="Polar residues" evidence="16">
    <location>
        <begin position="192"/>
        <end position="206"/>
    </location>
</feature>
<dbReference type="SUPFAM" id="SSF56112">
    <property type="entry name" value="Protein kinase-like (PK-like)"/>
    <property type="match status" value="1"/>
</dbReference>
<dbReference type="GO" id="GO:0005737">
    <property type="term" value="C:cytoplasm"/>
    <property type="evidence" value="ECO:0007669"/>
    <property type="project" value="UniProtKB-SubCell"/>
</dbReference>
<keyword evidence="11 15" id="KW-0067">ATP-binding</keyword>
<evidence type="ECO:0000256" key="4">
    <source>
        <dbReference type="ARBA" id="ARBA00012513"/>
    </source>
</evidence>
<dbReference type="InterPro" id="IPR000095">
    <property type="entry name" value="CRIB_dom"/>
</dbReference>
<dbReference type="GO" id="GO:0001402">
    <property type="term" value="P:signal transduction involved in filamentous growth"/>
    <property type="evidence" value="ECO:0007669"/>
    <property type="project" value="UniProtKB-ARBA"/>
</dbReference>
<feature type="compositionally biased region" description="Low complexity" evidence="16">
    <location>
        <begin position="103"/>
        <end position="125"/>
    </location>
</feature>
<sequence>MDQASQPSSGSSQRHKLIKKLSHRYSRSSSGFDAAHDSHVTSDSRSSQQSLRRTPSAPPVRTSTRFSPRNPHVSQWPSVSPLPAPSEFAMSSPGPNQYTLPHRSSPNPAYNSNASAIASTSTTRRPSCEVADDLLGAPFDGASILNTLDSPKLSNHPSLRGQPPSLQRNNVPPSLARSVTDAKNRPGLRISRSFNTMDSSLMNNTAGRPMETGLMSPKRHSGEAQPSKPPILRKKSGFTDFVTKVVGVQRKPTISAPENPVHVTHVGYDSSTGVFTGLPKEWQRLITDSGIPEKERQENPQTMVDILTFYKETAERPREDQVFDKFSRIGSRDGRPHASSNASMPGSPTIYPPGSQMGSFENPRAAPPVPPTKHSAERSVDLTPTRPAPRPPVSYNNRPAPPTYTTPQDSGIGIIQPGDDGSTPTFFSHEKMLPEEHRSRSNSRASPAAPYTPTFSPNSQKPGYVNSPPTSQERTPQDAEAARSAHMLRSPSNKGQTADSAHQYRSPTGYTTRVPAPIAGQAKDAQPANPQARPRPRQRQSTAIDVTAELKRICAEGDPRQIFRGFTKIGQGASGGVYTGYQRGSNRLVAIKQMNLEQQPKKDLIINEILVMKESSHPNIVNFIDSYLSGGELWVVMEYMEGGSLTDVVTFNIMTEGQIASVCREVLKGLQHLHSKGVIHRDIKSDNILLSNEGNIKLTDFGFCATINEAQNKRTTMVGTPYWMAPEVVTRKEYGRKVDIWSLGIMSIEMIEGEPPYLTESPLRALWLIATNGTPKIKNEEELSPVFRDFLQFALKVDPEMRASAQDLLRHEFMKQCVDLTQLSPLVKAAREQRAQEKARKGN</sequence>
<feature type="region of interest" description="Disordered" evidence="16">
    <location>
        <begin position="148"/>
        <end position="234"/>
    </location>
</feature>
<dbReference type="GO" id="GO:0071470">
    <property type="term" value="P:cellular response to osmotic stress"/>
    <property type="evidence" value="ECO:0007669"/>
    <property type="project" value="UniProtKB-ARBA"/>
</dbReference>
<dbReference type="AlphaFoldDB" id="A0A0A1TLI4"/>
<protein>
    <recommendedName>
        <fullName evidence="4">non-specific serine/threonine protein kinase</fullName>
        <ecNumber evidence="4">2.7.11.1</ecNumber>
    </recommendedName>
</protein>
<feature type="compositionally biased region" description="Polar residues" evidence="16">
    <location>
        <begin position="1"/>
        <end position="12"/>
    </location>
</feature>
<comment type="subcellular location">
    <subcellularLocation>
        <location evidence="2">Cytoplasm</location>
    </subcellularLocation>
    <subcellularLocation>
        <location evidence="1">Nucleus</location>
    </subcellularLocation>
</comment>
<dbReference type="InterPro" id="IPR036936">
    <property type="entry name" value="CRIB_dom_sf"/>
</dbReference>
<dbReference type="Pfam" id="PF00786">
    <property type="entry name" value="PBD"/>
    <property type="match status" value="1"/>
</dbReference>
<comment type="catalytic activity">
    <reaction evidence="14">
        <text>L-seryl-[protein] + ATP = O-phospho-L-seryl-[protein] + ADP + H(+)</text>
        <dbReference type="Rhea" id="RHEA:17989"/>
        <dbReference type="Rhea" id="RHEA-COMP:9863"/>
        <dbReference type="Rhea" id="RHEA-COMP:11604"/>
        <dbReference type="ChEBI" id="CHEBI:15378"/>
        <dbReference type="ChEBI" id="CHEBI:29999"/>
        <dbReference type="ChEBI" id="CHEBI:30616"/>
        <dbReference type="ChEBI" id="CHEBI:83421"/>
        <dbReference type="ChEBI" id="CHEBI:456216"/>
        <dbReference type="EC" id="2.7.11.1"/>
    </reaction>
</comment>
<dbReference type="STRING" id="1531966.A0A0A1TLI4"/>